<reference evidence="1 2" key="1">
    <citation type="submission" date="2024-09" db="EMBL/GenBank/DDBJ databases">
        <title>Floridaenema gen nov. (Aerosakkonemataceae, Aerosakkonematales ord. nov., Cyanobacteria) from benthic tropical and subtropical fresh waters, with the description of four new species.</title>
        <authorList>
            <person name="Moretto J.A."/>
            <person name="Berthold D.E."/>
            <person name="Lefler F.W."/>
            <person name="Huang I.-S."/>
            <person name="Laughinghouse H. IV."/>
        </authorList>
    </citation>
    <scope>NUCLEOTIDE SEQUENCE [LARGE SCALE GENOMIC DNA]</scope>
    <source>
        <strain evidence="1 2">BLCC-F50</strain>
    </source>
</reference>
<evidence type="ECO:0000313" key="2">
    <source>
        <dbReference type="Proteomes" id="UP001576784"/>
    </source>
</evidence>
<dbReference type="Proteomes" id="UP001576784">
    <property type="component" value="Unassembled WGS sequence"/>
</dbReference>
<dbReference type="RefSeq" id="WP_413266057.1">
    <property type="nucleotide sequence ID" value="NZ_JBHFNR010000199.1"/>
</dbReference>
<organism evidence="1 2">
    <name type="scientific">Floridaenema flaviceps BLCC-F50</name>
    <dbReference type="NCBI Taxonomy" id="3153642"/>
    <lineage>
        <taxon>Bacteria</taxon>
        <taxon>Bacillati</taxon>
        <taxon>Cyanobacteriota</taxon>
        <taxon>Cyanophyceae</taxon>
        <taxon>Oscillatoriophycideae</taxon>
        <taxon>Aerosakkonematales</taxon>
        <taxon>Aerosakkonemataceae</taxon>
        <taxon>Floridanema</taxon>
        <taxon>Floridanema flaviceps</taxon>
    </lineage>
</organism>
<protein>
    <submittedName>
        <fullName evidence="1">Uncharacterized protein</fullName>
    </submittedName>
</protein>
<accession>A0ABV4XXH2</accession>
<evidence type="ECO:0000313" key="1">
    <source>
        <dbReference type="EMBL" id="MFB2896429.1"/>
    </source>
</evidence>
<name>A0ABV4XXH2_9CYAN</name>
<proteinExistence type="predicted"/>
<comment type="caution">
    <text evidence="1">The sequence shown here is derived from an EMBL/GenBank/DDBJ whole genome shotgun (WGS) entry which is preliminary data.</text>
</comment>
<gene>
    <name evidence="1" type="ORF">ACE1CI_26255</name>
</gene>
<sequence>MGRAMKTKVLSIKKIEQFDSAKNHQDGLQVVVLLGDSQKNFTFTVRKAKIGNRELTIFSENENFAKTFQFHDNIGIEITNLVKKVAQGENLNFPIPVSDFSTPEEALTKQKPFESGYNGNSRIVRTN</sequence>
<dbReference type="EMBL" id="JBHFNR010000199">
    <property type="protein sequence ID" value="MFB2896429.1"/>
    <property type="molecule type" value="Genomic_DNA"/>
</dbReference>
<keyword evidence="2" id="KW-1185">Reference proteome</keyword>